<evidence type="ECO:0000313" key="2">
    <source>
        <dbReference type="EMBL" id="KPL54094.1"/>
    </source>
</evidence>
<dbReference type="Pfam" id="PF07811">
    <property type="entry name" value="TadE"/>
    <property type="match status" value="1"/>
</dbReference>
<dbReference type="Proteomes" id="UP000048984">
    <property type="component" value="Unassembled WGS sequence"/>
</dbReference>
<evidence type="ECO:0000313" key="3">
    <source>
        <dbReference type="Proteomes" id="UP000048984"/>
    </source>
</evidence>
<evidence type="ECO:0000259" key="1">
    <source>
        <dbReference type="Pfam" id="PF07811"/>
    </source>
</evidence>
<keyword evidence="3" id="KW-1185">Reference proteome</keyword>
<organism evidence="2 3">
    <name type="scientific">Prosthecodimorpha hirschii</name>
    <dbReference type="NCBI Taxonomy" id="665126"/>
    <lineage>
        <taxon>Bacteria</taxon>
        <taxon>Pseudomonadati</taxon>
        <taxon>Pseudomonadota</taxon>
        <taxon>Alphaproteobacteria</taxon>
        <taxon>Hyphomicrobiales</taxon>
        <taxon>Ancalomicrobiaceae</taxon>
        <taxon>Prosthecodimorpha</taxon>
    </lineage>
</organism>
<accession>A0A0P6WAV6</accession>
<gene>
    <name evidence="2" type="ORF">ABB55_19300</name>
</gene>
<dbReference type="EMBL" id="LJYW01000001">
    <property type="protein sequence ID" value="KPL54094.1"/>
    <property type="molecule type" value="Genomic_DNA"/>
</dbReference>
<dbReference type="STRING" id="665126.ABB55_19300"/>
<protein>
    <recommendedName>
        <fullName evidence="1">TadE-like domain-containing protein</fullName>
    </recommendedName>
</protein>
<name>A0A0P6WAV6_9HYPH</name>
<comment type="caution">
    <text evidence="2">The sequence shown here is derived from an EMBL/GenBank/DDBJ whole genome shotgun (WGS) entry which is preliminary data.</text>
</comment>
<reference evidence="2 3" key="1">
    <citation type="submission" date="2015-09" db="EMBL/GenBank/DDBJ databases">
        <authorList>
            <person name="Jackson K.R."/>
            <person name="Lunt B.L."/>
            <person name="Fisher J.N.B."/>
            <person name="Gardner A.V."/>
            <person name="Bailey M.E."/>
            <person name="Deus L.M."/>
            <person name="Earl A.S."/>
            <person name="Gibby P.D."/>
            <person name="Hartmann K.A."/>
            <person name="Liu J.E."/>
            <person name="Manci A.M."/>
            <person name="Nielsen D.A."/>
            <person name="Solomon M.B."/>
            <person name="Breakwell D.P."/>
            <person name="Burnett S.H."/>
            <person name="Grose J.H."/>
        </authorList>
    </citation>
    <scope>NUCLEOTIDE SEQUENCE [LARGE SCALE GENOMIC DNA]</scope>
    <source>
        <strain evidence="2 3">16</strain>
    </source>
</reference>
<proteinExistence type="predicted"/>
<dbReference type="AlphaFoldDB" id="A0A0P6WAV6"/>
<sequence length="199" mass="21197">MVMPMRARLAAAIRRLGRKSGLAALGRDRRGVSAVEFAILLPLMITLFFGGTELSQAITIYRKVGHTATVLGDLVTQSSTMNTTDMNNIFDAAKAIMSPYSSSDAKLLVAALSWSGSAWKIEWVKSQGTGASTGWTAGSAPPTSGTPPSNLQSTAQWVIVSKVDYTYTSAFSAVWNTTSIALGDIAYLRPRLSATIPFT</sequence>
<dbReference type="InterPro" id="IPR012495">
    <property type="entry name" value="TadE-like_dom"/>
</dbReference>
<reference evidence="2 3" key="2">
    <citation type="submission" date="2015-10" db="EMBL/GenBank/DDBJ databases">
        <title>Draft Genome Sequence of Prosthecomicrobium hirschii ATCC 27832.</title>
        <authorList>
            <person name="Daniel J."/>
            <person name="Givan S.A."/>
            <person name="Brun Y.V."/>
            <person name="Brown P.J."/>
        </authorList>
    </citation>
    <scope>NUCLEOTIDE SEQUENCE [LARGE SCALE GENOMIC DNA]</scope>
    <source>
        <strain evidence="2 3">16</strain>
    </source>
</reference>
<feature type="domain" description="TadE-like" evidence="1">
    <location>
        <begin position="31"/>
        <end position="68"/>
    </location>
</feature>